<gene>
    <name evidence="2" type="ORF">GNI_114010</name>
</gene>
<dbReference type="RefSeq" id="XP_011131605.1">
    <property type="nucleotide sequence ID" value="XM_011133303.1"/>
</dbReference>
<dbReference type="AlphaFoldDB" id="A0A023B379"/>
<evidence type="ECO:0000313" key="3">
    <source>
        <dbReference type="Proteomes" id="UP000019763"/>
    </source>
</evidence>
<dbReference type="EMBL" id="AFNH02000851">
    <property type="protein sequence ID" value="EZG55358.1"/>
    <property type="molecule type" value="Genomic_DNA"/>
</dbReference>
<protein>
    <submittedName>
        <fullName evidence="2">Uncharacterized protein</fullName>
    </submittedName>
</protein>
<proteinExistence type="predicted"/>
<reference evidence="2" key="1">
    <citation type="submission" date="2013-12" db="EMBL/GenBank/DDBJ databases">
        <authorList>
            <person name="Omoto C.K."/>
            <person name="Sibley D."/>
            <person name="Venepally P."/>
            <person name="Hadjithomas M."/>
            <person name="Karamycheva S."/>
            <person name="Brunk B."/>
            <person name="Roos D."/>
            <person name="Caler E."/>
            <person name="Lorenzi H."/>
        </authorList>
    </citation>
    <scope>NUCLEOTIDE SEQUENCE</scope>
</reference>
<feature type="compositionally biased region" description="Basic and acidic residues" evidence="1">
    <location>
        <begin position="41"/>
        <end position="50"/>
    </location>
</feature>
<name>A0A023B379_GRENI</name>
<dbReference type="VEuPathDB" id="CryptoDB:GNI_114010"/>
<feature type="compositionally biased region" description="Basic and acidic residues" evidence="1">
    <location>
        <begin position="1"/>
        <end position="32"/>
    </location>
</feature>
<comment type="caution">
    <text evidence="2">The sequence shown here is derived from an EMBL/GenBank/DDBJ whole genome shotgun (WGS) entry which is preliminary data.</text>
</comment>
<feature type="region of interest" description="Disordered" evidence="1">
    <location>
        <begin position="1"/>
        <end position="53"/>
    </location>
</feature>
<keyword evidence="3" id="KW-1185">Reference proteome</keyword>
<dbReference type="GeneID" id="22914026"/>
<accession>A0A023B379</accession>
<sequence length="120" mass="13637">MHLEDNRDSSKQQEPPKTEEKDVSDQDAKEGTEQGAGDVEPADKSSEPDPRVVLQGYKSLYRDMQCRRQRLRVTEERLALAESVAALESHRLDAFEQYVKDVERKAAPLLRILNMLGLGK</sequence>
<evidence type="ECO:0000256" key="1">
    <source>
        <dbReference type="SAM" id="MobiDB-lite"/>
    </source>
</evidence>
<organism evidence="2 3">
    <name type="scientific">Gregarina niphandrodes</name>
    <name type="common">Septate eugregarine</name>
    <dbReference type="NCBI Taxonomy" id="110365"/>
    <lineage>
        <taxon>Eukaryota</taxon>
        <taxon>Sar</taxon>
        <taxon>Alveolata</taxon>
        <taxon>Apicomplexa</taxon>
        <taxon>Conoidasida</taxon>
        <taxon>Gregarinasina</taxon>
        <taxon>Eugregarinorida</taxon>
        <taxon>Gregarinidae</taxon>
        <taxon>Gregarina</taxon>
    </lineage>
</organism>
<dbReference type="Proteomes" id="UP000019763">
    <property type="component" value="Unassembled WGS sequence"/>
</dbReference>
<evidence type="ECO:0000313" key="2">
    <source>
        <dbReference type="EMBL" id="EZG55358.1"/>
    </source>
</evidence>